<organism evidence="3 4">
    <name type="scientific">Alkalihalobacillus trypoxylicola</name>
    <dbReference type="NCBI Taxonomy" id="519424"/>
    <lineage>
        <taxon>Bacteria</taxon>
        <taxon>Bacillati</taxon>
        <taxon>Bacillota</taxon>
        <taxon>Bacilli</taxon>
        <taxon>Bacillales</taxon>
        <taxon>Bacillaceae</taxon>
        <taxon>Alkalihalobacillus</taxon>
    </lineage>
</organism>
<dbReference type="Pfam" id="PF05239">
    <property type="entry name" value="PRC"/>
    <property type="match status" value="1"/>
</dbReference>
<name>A0A162CM38_9BACI</name>
<feature type="compositionally biased region" description="Basic and acidic residues" evidence="1">
    <location>
        <begin position="134"/>
        <end position="148"/>
    </location>
</feature>
<dbReference type="SUPFAM" id="SSF50346">
    <property type="entry name" value="PRC-barrel domain"/>
    <property type="match status" value="2"/>
</dbReference>
<dbReference type="RefSeq" id="WP_061950309.1">
    <property type="nucleotide sequence ID" value="NZ_LTAO01000040.1"/>
</dbReference>
<dbReference type="OrthoDB" id="9793882at2"/>
<dbReference type="GO" id="GO:0030077">
    <property type="term" value="C:plasma membrane light-harvesting complex"/>
    <property type="evidence" value="ECO:0007669"/>
    <property type="project" value="InterPro"/>
</dbReference>
<dbReference type="AlphaFoldDB" id="A0A162CM38"/>
<dbReference type="Proteomes" id="UP000075806">
    <property type="component" value="Unassembled WGS sequence"/>
</dbReference>
<evidence type="ECO:0000256" key="1">
    <source>
        <dbReference type="SAM" id="MobiDB-lite"/>
    </source>
</evidence>
<dbReference type="InterPro" id="IPR011033">
    <property type="entry name" value="PRC_barrel-like_sf"/>
</dbReference>
<evidence type="ECO:0000313" key="3">
    <source>
        <dbReference type="EMBL" id="KYG25538.1"/>
    </source>
</evidence>
<comment type="caution">
    <text evidence="3">The sequence shown here is derived from an EMBL/GenBank/DDBJ whole genome shotgun (WGS) entry which is preliminary data.</text>
</comment>
<reference evidence="3" key="1">
    <citation type="submission" date="2016-02" db="EMBL/GenBank/DDBJ databases">
        <title>Genome sequence of Bacillus trypoxylicola KCTC 13244(T).</title>
        <authorList>
            <person name="Jeong H."/>
            <person name="Park S.-H."/>
            <person name="Choi S.-K."/>
        </authorList>
    </citation>
    <scope>NUCLEOTIDE SEQUENCE [LARGE SCALE GENOMIC DNA]</scope>
    <source>
        <strain evidence="3">KCTC 13244</strain>
    </source>
</reference>
<accession>A0A162CM38</accession>
<dbReference type="Gene3D" id="3.90.50.10">
    <property type="entry name" value="Photosynthetic Reaction Center, subunit H, domain 2"/>
    <property type="match status" value="2"/>
</dbReference>
<proteinExistence type="predicted"/>
<dbReference type="InterPro" id="IPR014747">
    <property type="entry name" value="Bac_photo_RC_H_C"/>
</dbReference>
<dbReference type="EMBL" id="LTAO01000040">
    <property type="protein sequence ID" value="KYG25538.1"/>
    <property type="molecule type" value="Genomic_DNA"/>
</dbReference>
<evidence type="ECO:0000313" key="4">
    <source>
        <dbReference type="Proteomes" id="UP000075806"/>
    </source>
</evidence>
<keyword evidence="4" id="KW-1185">Reference proteome</keyword>
<dbReference type="GO" id="GO:0019684">
    <property type="term" value="P:photosynthesis, light reaction"/>
    <property type="evidence" value="ECO:0007669"/>
    <property type="project" value="InterPro"/>
</dbReference>
<feature type="region of interest" description="Disordered" evidence="1">
    <location>
        <begin position="123"/>
        <end position="154"/>
    </location>
</feature>
<feature type="domain" description="PRC-barrel" evidence="2">
    <location>
        <begin position="180"/>
        <end position="235"/>
    </location>
</feature>
<evidence type="ECO:0000259" key="2">
    <source>
        <dbReference type="Pfam" id="PF05239"/>
    </source>
</evidence>
<sequence>MFIEASTLKKFSLRALDDELGAVDDLIFEGPNFKIRYIEADTRRWLPGGHVFLSPAAFTELNRENETIGVQLTKEQIKDSPKPSEFTLTREFEKSLNSHYGWDNYWLHPLALPRTHGPTFVGQTPQSPIIPPIREYDEKTLPDERDQTTKTNRQQVPQDNETLLQSFNDLYKYELHAKNGEVGQIVDCIIDYEDHFIRYFIIDVGGFMSKELVVLSTEWITEISHIDKTVTVSNIDQSLISNAPEYERETLFDREQEQIIYQHYHMQPYWETSIK</sequence>
<protein>
    <recommendedName>
        <fullName evidence="2">PRC-barrel domain-containing protein</fullName>
    </recommendedName>
</protein>
<dbReference type="STRING" id="519424.AZF04_13690"/>
<dbReference type="InterPro" id="IPR027275">
    <property type="entry name" value="PRC-brl_dom"/>
</dbReference>
<gene>
    <name evidence="3" type="ORF">AZF04_13690</name>
</gene>